<keyword evidence="3" id="KW-1185">Reference proteome</keyword>
<keyword evidence="1" id="KW-0812">Transmembrane</keyword>
<protein>
    <submittedName>
        <fullName evidence="2">Uncharacterized protein</fullName>
    </submittedName>
</protein>
<dbReference type="Proteomes" id="UP000295705">
    <property type="component" value="Unassembled WGS sequence"/>
</dbReference>
<sequence>MDRQAWIRVTAVAALLGALAWIVKWAAIAAQGGGQSLVDVSVFFVGLVLAAIGSASLTLRLTRGRSAVVTTSAVVGGAVLTVLLVPGLSIVSNAVFGEGTVAGTEGGIAVLVVALLVVGVTGLRAPATRRAPVPAG</sequence>
<organism evidence="2 3">
    <name type="scientific">Actinomycetospora succinea</name>
    <dbReference type="NCBI Taxonomy" id="663603"/>
    <lineage>
        <taxon>Bacteria</taxon>
        <taxon>Bacillati</taxon>
        <taxon>Actinomycetota</taxon>
        <taxon>Actinomycetes</taxon>
        <taxon>Pseudonocardiales</taxon>
        <taxon>Pseudonocardiaceae</taxon>
        <taxon>Actinomycetospora</taxon>
    </lineage>
</organism>
<evidence type="ECO:0000256" key="1">
    <source>
        <dbReference type="SAM" id="Phobius"/>
    </source>
</evidence>
<reference evidence="2 3" key="1">
    <citation type="submission" date="2019-03" db="EMBL/GenBank/DDBJ databases">
        <title>Genomic Encyclopedia of Type Strains, Phase IV (KMG-IV): sequencing the most valuable type-strain genomes for metagenomic binning, comparative biology and taxonomic classification.</title>
        <authorList>
            <person name="Goeker M."/>
        </authorList>
    </citation>
    <scope>NUCLEOTIDE SEQUENCE [LARGE SCALE GENOMIC DNA]</scope>
    <source>
        <strain evidence="2 3">DSM 45775</strain>
    </source>
</reference>
<dbReference type="RefSeq" id="WP_133826864.1">
    <property type="nucleotide sequence ID" value="NZ_BAABHR010000032.1"/>
</dbReference>
<dbReference type="AlphaFoldDB" id="A0A4R6VNW3"/>
<comment type="caution">
    <text evidence="2">The sequence shown here is derived from an EMBL/GenBank/DDBJ whole genome shotgun (WGS) entry which is preliminary data.</text>
</comment>
<proteinExistence type="predicted"/>
<feature type="transmembrane region" description="Helical" evidence="1">
    <location>
        <begin position="73"/>
        <end position="96"/>
    </location>
</feature>
<accession>A0A4R6VNW3</accession>
<dbReference type="EMBL" id="SNYO01000003">
    <property type="protein sequence ID" value="TDQ61075.1"/>
    <property type="molecule type" value="Genomic_DNA"/>
</dbReference>
<name>A0A4R6VNW3_9PSEU</name>
<evidence type="ECO:0000313" key="3">
    <source>
        <dbReference type="Proteomes" id="UP000295705"/>
    </source>
</evidence>
<keyword evidence="1" id="KW-0472">Membrane</keyword>
<feature type="transmembrane region" description="Helical" evidence="1">
    <location>
        <begin position="40"/>
        <end position="61"/>
    </location>
</feature>
<keyword evidence="1" id="KW-1133">Transmembrane helix</keyword>
<evidence type="ECO:0000313" key="2">
    <source>
        <dbReference type="EMBL" id="TDQ61075.1"/>
    </source>
</evidence>
<feature type="transmembrane region" description="Helical" evidence="1">
    <location>
        <begin position="108"/>
        <end position="127"/>
    </location>
</feature>
<gene>
    <name evidence="2" type="ORF">EV188_103582</name>
</gene>